<dbReference type="EMBL" id="QTSX02003786">
    <property type="protein sequence ID" value="KAJ9068106.1"/>
    <property type="molecule type" value="Genomic_DNA"/>
</dbReference>
<gene>
    <name evidence="1" type="ORF">DSO57_1032020</name>
</gene>
<protein>
    <submittedName>
        <fullName evidence="1">Uncharacterized protein</fullName>
    </submittedName>
</protein>
<proteinExistence type="predicted"/>
<comment type="caution">
    <text evidence="1">The sequence shown here is derived from an EMBL/GenBank/DDBJ whole genome shotgun (WGS) entry which is preliminary data.</text>
</comment>
<dbReference type="Proteomes" id="UP001165960">
    <property type="component" value="Unassembled WGS sequence"/>
</dbReference>
<evidence type="ECO:0000313" key="1">
    <source>
        <dbReference type="EMBL" id="KAJ9068106.1"/>
    </source>
</evidence>
<sequence length="75" mass="8429">MRGYEPAAHWDEWAAVAPCQAALYHIKIGESSAEILYGKRLAVQATKELATWELQHSLPGQQEQRTYSLKVTTAE</sequence>
<keyword evidence="2" id="KW-1185">Reference proteome</keyword>
<accession>A0ACC2T0Y6</accession>
<name>A0ACC2T0Y6_9FUNG</name>
<reference evidence="1" key="1">
    <citation type="submission" date="2022-04" db="EMBL/GenBank/DDBJ databases">
        <title>Genome of the entomopathogenic fungus Entomophthora muscae.</title>
        <authorList>
            <person name="Elya C."/>
            <person name="Lovett B.R."/>
            <person name="Lee E."/>
            <person name="Macias A.M."/>
            <person name="Hajek A.E."/>
            <person name="De Bivort B.L."/>
            <person name="Kasson M.T."/>
            <person name="De Fine Licht H.H."/>
            <person name="Stajich J.E."/>
        </authorList>
    </citation>
    <scope>NUCLEOTIDE SEQUENCE</scope>
    <source>
        <strain evidence="1">Berkeley</strain>
    </source>
</reference>
<evidence type="ECO:0000313" key="2">
    <source>
        <dbReference type="Proteomes" id="UP001165960"/>
    </source>
</evidence>
<organism evidence="1 2">
    <name type="scientific">Entomophthora muscae</name>
    <dbReference type="NCBI Taxonomy" id="34485"/>
    <lineage>
        <taxon>Eukaryota</taxon>
        <taxon>Fungi</taxon>
        <taxon>Fungi incertae sedis</taxon>
        <taxon>Zoopagomycota</taxon>
        <taxon>Entomophthoromycotina</taxon>
        <taxon>Entomophthoromycetes</taxon>
        <taxon>Entomophthorales</taxon>
        <taxon>Entomophthoraceae</taxon>
        <taxon>Entomophthora</taxon>
    </lineage>
</organism>